<dbReference type="InterPro" id="IPR021136">
    <property type="entry name" value="Flagellar_hook_control-like_C"/>
</dbReference>
<dbReference type="EMBL" id="JAGTPX010000001">
    <property type="protein sequence ID" value="MBR8668149.1"/>
    <property type="molecule type" value="Genomic_DNA"/>
</dbReference>
<feature type="compositionally biased region" description="Basic and acidic residues" evidence="1">
    <location>
        <begin position="759"/>
        <end position="776"/>
    </location>
</feature>
<evidence type="ECO:0000256" key="1">
    <source>
        <dbReference type="SAM" id="MobiDB-lite"/>
    </source>
</evidence>
<feature type="region of interest" description="Disordered" evidence="1">
    <location>
        <begin position="278"/>
        <end position="337"/>
    </location>
</feature>
<proteinExistence type="predicted"/>
<keyword evidence="3" id="KW-0966">Cell projection</keyword>
<dbReference type="AlphaFoldDB" id="A0A941GDN8"/>
<evidence type="ECO:0000259" key="2">
    <source>
        <dbReference type="Pfam" id="PF02120"/>
    </source>
</evidence>
<feature type="compositionally biased region" description="Low complexity" evidence="1">
    <location>
        <begin position="738"/>
        <end position="758"/>
    </location>
</feature>
<protein>
    <submittedName>
        <fullName evidence="3">Flagellar hook-length control protein FliK</fullName>
    </submittedName>
</protein>
<sequence>MQVGLMNSLRKMELTSGSQGITSGKMNGQFLLMINDLKTTNQQSNSIQVNVQNKEGLNRLLAILSNASSDDSLQPNMDMETINDGINANQVRINLEYLVNTYHQFLDGEEIVVLDESNIDAMLADSFANLENEITQELKKAINMKIEPDMFNDTKLPSLLADLKLLEHTGNRLLDHPINEKIAESIQDLQGFMVSLNQFLESNSSNDSKMVEKSVYTKVNQAFMNNNNFIVGFDKQSSSRNSMLQIDKEQVTGEEQDLRVFSMNEESVIPFMLTNPEQRFGQKTKTTSQEAATNPETVTEMDVSKISFVAENPERDQNNYLSSESGAEEFSSYSSEKEYHLPIDAVSRTESDREVITKLSSASEVVKDGIPLSQTTKLSKNDLESEKDNSLSSENSMRESIPEDTVLLNKTEQSAESRGSKNRVSTIDPKLLAMQNQELQENRNAIVQETNATNPKLLAVQNQELQENRNAIVQETNAINLKLLAVQNQELQENKNAVVQETNAINPRLLAVQNQILQENRNVVVQETNTTNLKPAASPLLQADLFQAENSVTEATLELKSIISSILSKIDKQLEQKSTTVVQKVINPIMVSSLRKSGEMSLLSTEIKETGEVSQGDTDPKVFNTLQNTFVKQHPFMLLTDGGEAVQPKNVEEQFVKLLANSTFTKTGDMQKLSIRLAPDHLGSIRIEITQNEGSMIARIITTTAEAKEVLDKQLNSLKHGFIAQNLQIDKMDVVVSSQPQERLQREQQQQQEQQQSDAQRDKKDTEDNDNKRKTSFIEELLNIEV</sequence>
<dbReference type="RefSeq" id="WP_212116794.1">
    <property type="nucleotide sequence ID" value="NZ_JAGTPX020000001.1"/>
</dbReference>
<gene>
    <name evidence="3" type="ORF">KD144_01245</name>
</gene>
<organism evidence="3">
    <name type="scientific">Niallia circulans</name>
    <name type="common">Bacillus circulans</name>
    <dbReference type="NCBI Taxonomy" id="1397"/>
    <lineage>
        <taxon>Bacteria</taxon>
        <taxon>Bacillati</taxon>
        <taxon>Bacillota</taxon>
        <taxon>Bacilli</taxon>
        <taxon>Bacillales</taxon>
        <taxon>Bacillaceae</taxon>
        <taxon>Niallia</taxon>
    </lineage>
</organism>
<feature type="compositionally biased region" description="Basic and acidic residues" evidence="1">
    <location>
        <begin position="379"/>
        <end position="389"/>
    </location>
</feature>
<feature type="domain" description="Flagellar hook-length control protein-like C-terminal" evidence="2">
    <location>
        <begin position="666"/>
        <end position="741"/>
    </location>
</feature>
<dbReference type="Gene3D" id="3.30.750.140">
    <property type="match status" value="1"/>
</dbReference>
<dbReference type="Pfam" id="PF02120">
    <property type="entry name" value="Flg_hook"/>
    <property type="match status" value="1"/>
</dbReference>
<feature type="compositionally biased region" description="Polar residues" evidence="1">
    <location>
        <begin position="278"/>
        <end position="297"/>
    </location>
</feature>
<name>A0A941GDN8_NIACI</name>
<feature type="region of interest" description="Disordered" evidence="1">
    <location>
        <begin position="738"/>
        <end position="776"/>
    </location>
</feature>
<reference evidence="3" key="1">
    <citation type="submission" date="2021-04" db="EMBL/GenBank/DDBJ databases">
        <title>Genomic analysis of electroactive and textile dye degrading Bacillus circulans strain: DC10 isolated from constructed wetland-microbial fuel cells treating textile dye wastewaters.</title>
        <authorList>
            <person name="Patel D.U."/>
            <person name="Desai C.R."/>
        </authorList>
    </citation>
    <scope>NUCLEOTIDE SEQUENCE</scope>
    <source>
        <strain evidence="3">DC10</strain>
    </source>
</reference>
<feature type="region of interest" description="Disordered" evidence="1">
    <location>
        <begin position="376"/>
        <end position="406"/>
    </location>
</feature>
<comment type="caution">
    <text evidence="3">The sequence shown here is derived from an EMBL/GenBank/DDBJ whole genome shotgun (WGS) entry which is preliminary data.</text>
</comment>
<accession>A0A941GDN8</accession>
<dbReference type="CDD" id="cd17470">
    <property type="entry name" value="T3SS_Flik_C"/>
    <property type="match status" value="1"/>
</dbReference>
<dbReference type="InterPro" id="IPR038610">
    <property type="entry name" value="FliK-like_C_sf"/>
</dbReference>
<keyword evidence="3" id="KW-0969">Cilium</keyword>
<keyword evidence="3" id="KW-0282">Flagellum</keyword>
<evidence type="ECO:0000313" key="3">
    <source>
        <dbReference type="EMBL" id="MBR8668149.1"/>
    </source>
</evidence>